<dbReference type="GO" id="GO:0005634">
    <property type="term" value="C:nucleus"/>
    <property type="evidence" value="ECO:0007669"/>
    <property type="project" value="UniProtKB-SubCell"/>
</dbReference>
<reference evidence="20" key="3">
    <citation type="submission" date="2025-08" db="UniProtKB">
        <authorList>
            <consortium name="Ensembl"/>
        </authorList>
    </citation>
    <scope>IDENTIFICATION</scope>
</reference>
<comment type="catalytic activity">
    <reaction evidence="16">
        <text>O-phospho-L-threonyl-[protein] + H2O = L-threonyl-[protein] + phosphate</text>
        <dbReference type="Rhea" id="RHEA:47004"/>
        <dbReference type="Rhea" id="RHEA-COMP:11060"/>
        <dbReference type="Rhea" id="RHEA-COMP:11605"/>
        <dbReference type="ChEBI" id="CHEBI:15377"/>
        <dbReference type="ChEBI" id="CHEBI:30013"/>
        <dbReference type="ChEBI" id="CHEBI:43474"/>
        <dbReference type="ChEBI" id="CHEBI:61977"/>
        <dbReference type="EC" id="3.1.3.16"/>
    </reaction>
</comment>
<evidence type="ECO:0000256" key="2">
    <source>
        <dbReference type="ARBA" id="ARBA00004300"/>
    </source>
</evidence>
<evidence type="ECO:0000259" key="18">
    <source>
        <dbReference type="PROSITE" id="PS50054"/>
    </source>
</evidence>
<evidence type="ECO:0000256" key="6">
    <source>
        <dbReference type="ARBA" id="ARBA00022553"/>
    </source>
</evidence>
<dbReference type="GO" id="GO:0060091">
    <property type="term" value="C:kinocilium"/>
    <property type="evidence" value="ECO:0007669"/>
    <property type="project" value="UniProtKB-SubCell"/>
</dbReference>
<evidence type="ECO:0000256" key="10">
    <source>
        <dbReference type="ARBA" id="ARBA00023212"/>
    </source>
</evidence>
<evidence type="ECO:0000256" key="8">
    <source>
        <dbReference type="ARBA" id="ARBA00022801"/>
    </source>
</evidence>
<comment type="subcellular location">
    <subcellularLocation>
        <location evidence="14">Cell projection</location>
        <location evidence="14">Kinocilium</location>
    </subcellularLocation>
    <subcellularLocation>
        <location evidence="2">Cytoplasm</location>
        <location evidence="2">Cytoskeleton</location>
        <location evidence="2">Microtubule organizing center</location>
        <location evidence="2">Centrosome</location>
    </subcellularLocation>
    <subcellularLocation>
        <location evidence="3">Cytoplasm</location>
        <location evidence="3">Cytoskeleton</location>
        <location evidence="3">Spindle pole</location>
    </subcellularLocation>
    <subcellularLocation>
        <location evidence="1">Nucleus</location>
    </subcellularLocation>
</comment>
<evidence type="ECO:0008006" key="22">
    <source>
        <dbReference type="Google" id="ProtNLM"/>
    </source>
</evidence>
<organism evidence="20 21">
    <name type="scientific">Esox lucius</name>
    <name type="common">Northern pike</name>
    <dbReference type="NCBI Taxonomy" id="8010"/>
    <lineage>
        <taxon>Eukaryota</taxon>
        <taxon>Metazoa</taxon>
        <taxon>Chordata</taxon>
        <taxon>Craniata</taxon>
        <taxon>Vertebrata</taxon>
        <taxon>Euteleostomi</taxon>
        <taxon>Actinopterygii</taxon>
        <taxon>Neopterygii</taxon>
        <taxon>Teleostei</taxon>
        <taxon>Protacanthopterygii</taxon>
        <taxon>Esociformes</taxon>
        <taxon>Esocidae</taxon>
        <taxon>Esox</taxon>
    </lineage>
</organism>
<evidence type="ECO:0000256" key="9">
    <source>
        <dbReference type="ARBA" id="ARBA00022912"/>
    </source>
</evidence>
<evidence type="ECO:0000256" key="11">
    <source>
        <dbReference type="ARBA" id="ARBA00023242"/>
    </source>
</evidence>
<dbReference type="CDD" id="cd17657">
    <property type="entry name" value="CDC14_N"/>
    <property type="match status" value="1"/>
</dbReference>
<reference evidence="20" key="4">
    <citation type="submission" date="2025-09" db="UniProtKB">
        <authorList>
            <consortium name="Ensembl"/>
        </authorList>
    </citation>
    <scope>IDENTIFICATION</scope>
</reference>
<dbReference type="SMART" id="SM00404">
    <property type="entry name" value="PTPc_motif"/>
    <property type="match status" value="1"/>
</dbReference>
<evidence type="ECO:0000313" key="21">
    <source>
        <dbReference type="Proteomes" id="UP000265140"/>
    </source>
</evidence>
<dbReference type="PROSITE" id="PS50054">
    <property type="entry name" value="TYR_PHOSPHATASE_DUAL"/>
    <property type="match status" value="1"/>
</dbReference>
<dbReference type="GO" id="GO:0051301">
    <property type="term" value="P:cell division"/>
    <property type="evidence" value="ECO:0007669"/>
    <property type="project" value="UniProtKB-KW"/>
</dbReference>
<sequence length="645" mass="71460">MTSRLLFQPRLSRANLKHSTVLSTLFKMADDIELIGACELIKDRLYFATLRSKPKSTANTHYFCTDDEFVYENFYADFGPLNLAMLYRYCCKLNKKLKSFTLTRKRIVHYTGFDQRKRANAAVLIGAYAVIYLKKTPEEAYRALISGSNASYLPFRDASFGNCTYNLTILDCLQGIRKALQHGFFDFETFDVDEYEHYERVENGDFNWIVPGKFLAFSGPHPKSKIENGYPLHAPEAYFPYFRRHNVTTVVRLNKKIYDAKRFTDAGFDHYDLFFVDGSTPSDVITRRFLHICEITDGAVAVHCKAGLGRTGTLIGCYLMKHYRFTAAEAIAWIRVCRPGSVIGPQQHFLEEKQAAMWLQGDAQRSQQKPARAVSHLISSMDDLSLSAGRTTGRSAGILRSHSTDRLQENDYSGENGLCMTQGDKLRALKGRRQPRSATTGALRLEEMKLHTRSPSQPFSRMNPGVVTQGTISPLKSSKVPSSPFASATAKRISRNSSSSASNLKSSNSRLASSLGNLYATDGSEDNRKPPYAPSSSPSSTPPSSTVTTSIPPSGRAAGGHGYMASHLHHHYEVNNNQYNSSPPGVFGHGGPAVAPHHAAGRSGPGVEEYSSYRPQQGGHAGLSGPSGRYLSRSIPSLQSEYVQY</sequence>
<dbReference type="InterPro" id="IPR000387">
    <property type="entry name" value="Tyr_Pase_dom"/>
</dbReference>
<evidence type="ECO:0000256" key="4">
    <source>
        <dbReference type="ARBA" id="ARBA00007315"/>
    </source>
</evidence>
<evidence type="ECO:0000256" key="1">
    <source>
        <dbReference type="ARBA" id="ARBA00004123"/>
    </source>
</evidence>
<evidence type="ECO:0000256" key="13">
    <source>
        <dbReference type="ARBA" id="ARBA00023306"/>
    </source>
</evidence>
<dbReference type="Pfam" id="PF14671">
    <property type="entry name" value="DSPn"/>
    <property type="match status" value="1"/>
</dbReference>
<evidence type="ECO:0000259" key="19">
    <source>
        <dbReference type="PROSITE" id="PS50056"/>
    </source>
</evidence>
<protein>
    <recommendedName>
        <fullName evidence="22">Cell division cycle 14A</fullName>
    </recommendedName>
</protein>
<dbReference type="SMART" id="SM00195">
    <property type="entry name" value="DSPc"/>
    <property type="match status" value="1"/>
</dbReference>
<feature type="compositionally biased region" description="Low complexity" evidence="17">
    <location>
        <begin position="473"/>
        <end position="484"/>
    </location>
</feature>
<feature type="domain" description="Tyrosine-protein phosphatase" evidence="18">
    <location>
        <begin position="205"/>
        <end position="362"/>
    </location>
</feature>
<feature type="domain" description="Tyrosine specific protein phosphatases" evidence="19">
    <location>
        <begin position="287"/>
        <end position="349"/>
    </location>
</feature>
<evidence type="ECO:0000256" key="14">
    <source>
        <dbReference type="ARBA" id="ARBA00037822"/>
    </source>
</evidence>
<dbReference type="CDD" id="cd14499">
    <property type="entry name" value="CDC14_C"/>
    <property type="match status" value="1"/>
</dbReference>
<keyword evidence="13" id="KW-0131">Cell cycle</keyword>
<dbReference type="InterPro" id="IPR029260">
    <property type="entry name" value="DSPn"/>
</dbReference>
<dbReference type="FunCoup" id="A0A3P8XCL7">
    <property type="interactions" value="785"/>
</dbReference>
<dbReference type="InterPro" id="IPR003595">
    <property type="entry name" value="Tyr_Pase_cat"/>
</dbReference>
<evidence type="ECO:0000256" key="16">
    <source>
        <dbReference type="ARBA" id="ARBA00048336"/>
    </source>
</evidence>
<keyword evidence="5" id="KW-0963">Cytoplasm</keyword>
<name>A0A3P8XCL7_ESOLU</name>
<dbReference type="GO" id="GO:0007605">
    <property type="term" value="P:sensory perception of sound"/>
    <property type="evidence" value="ECO:0007669"/>
    <property type="project" value="UniProtKB-ARBA"/>
</dbReference>
<evidence type="ECO:0000313" key="20">
    <source>
        <dbReference type="Ensembl" id="ENSELUP00000002359.2"/>
    </source>
</evidence>
<dbReference type="Pfam" id="PF22785">
    <property type="entry name" value="Tc-R-P"/>
    <property type="match status" value="1"/>
</dbReference>
<comment type="catalytic activity">
    <reaction evidence="15">
        <text>O-phospho-L-seryl-[protein] + H2O = L-seryl-[protein] + phosphate</text>
        <dbReference type="Rhea" id="RHEA:20629"/>
        <dbReference type="Rhea" id="RHEA-COMP:9863"/>
        <dbReference type="Rhea" id="RHEA-COMP:11604"/>
        <dbReference type="ChEBI" id="CHEBI:15377"/>
        <dbReference type="ChEBI" id="CHEBI:29999"/>
        <dbReference type="ChEBI" id="CHEBI:43474"/>
        <dbReference type="ChEBI" id="CHEBI:83421"/>
        <dbReference type="EC" id="3.1.3.16"/>
    </reaction>
</comment>
<dbReference type="GeneID" id="105011375"/>
<dbReference type="Bgee" id="ENSELUG00000003725">
    <property type="expression patterns" value="Expressed in camera-type eye and 15 other cell types or tissues"/>
</dbReference>
<dbReference type="InterPro" id="IPR044506">
    <property type="entry name" value="CDC14_C"/>
</dbReference>
<dbReference type="GeneTree" id="ENSGT00940000155899"/>
<dbReference type="FunFam" id="3.90.190.10:FF:000032">
    <property type="entry name" value="dual specificity protein phosphatase CDC14A isoform X1"/>
    <property type="match status" value="1"/>
</dbReference>
<dbReference type="RefSeq" id="XP_012990564.2">
    <property type="nucleotide sequence ID" value="XM_013135110.4"/>
</dbReference>
<keyword evidence="12" id="KW-0966">Cell projection</keyword>
<dbReference type="PROSITE" id="PS50056">
    <property type="entry name" value="TYR_PHOSPHATASE_2"/>
    <property type="match status" value="1"/>
</dbReference>
<dbReference type="InParanoid" id="A0A3P8XCL7"/>
<reference evidence="21" key="1">
    <citation type="journal article" date="2014" name="PLoS ONE">
        <title>The genome and linkage map of the northern pike (Esox lucius): conserved synteny revealed between the salmonid sister group and the Neoteleostei.</title>
        <authorList>
            <person name="Rondeau E.B."/>
            <person name="Minkley D.R."/>
            <person name="Leong J.S."/>
            <person name="Messmer A.M."/>
            <person name="Jantzen J.R."/>
            <person name="von Schalburg K.R."/>
            <person name="Lemon C."/>
            <person name="Bird N.H."/>
            <person name="Koop B.F."/>
        </authorList>
    </citation>
    <scope>NUCLEOTIDE SEQUENCE</scope>
</reference>
<evidence type="ECO:0000256" key="5">
    <source>
        <dbReference type="ARBA" id="ARBA00022490"/>
    </source>
</evidence>
<dbReference type="Ensembl" id="ENSELUT00000015841.3">
    <property type="protein sequence ID" value="ENSELUP00000002359.2"/>
    <property type="gene ID" value="ENSELUG00000003725.3"/>
</dbReference>
<dbReference type="KEGG" id="els:105011375"/>
<keyword evidence="7" id="KW-0132">Cell division</keyword>
<dbReference type="GO" id="GO:0005813">
    <property type="term" value="C:centrosome"/>
    <property type="evidence" value="ECO:0007669"/>
    <property type="project" value="UniProtKB-SubCell"/>
</dbReference>
<feature type="compositionally biased region" description="Polar residues" evidence="17">
    <location>
        <begin position="453"/>
        <end position="472"/>
    </location>
</feature>
<comment type="similarity">
    <text evidence="4">Belongs to the protein-tyrosine phosphatase family. Non-receptor class CDC14 subfamily.</text>
</comment>
<dbReference type="InterPro" id="IPR029021">
    <property type="entry name" value="Prot-tyrosine_phosphatase-like"/>
</dbReference>
<dbReference type="InterPro" id="IPR020422">
    <property type="entry name" value="TYR_PHOSPHATASE_DUAL_dom"/>
</dbReference>
<evidence type="ECO:0000256" key="17">
    <source>
        <dbReference type="SAM" id="MobiDB-lite"/>
    </source>
</evidence>
<dbReference type="PROSITE" id="PS00383">
    <property type="entry name" value="TYR_PHOSPHATASE_1"/>
    <property type="match status" value="1"/>
</dbReference>
<evidence type="ECO:0000256" key="12">
    <source>
        <dbReference type="ARBA" id="ARBA00023273"/>
    </source>
</evidence>
<keyword evidence="9" id="KW-0904">Protein phosphatase</keyword>
<dbReference type="Proteomes" id="UP000265140">
    <property type="component" value="Chromosome 8"/>
</dbReference>
<feature type="region of interest" description="Disordered" evidence="17">
    <location>
        <begin position="575"/>
        <end position="632"/>
    </location>
</feature>
<dbReference type="GO" id="GO:0000922">
    <property type="term" value="C:spindle pole"/>
    <property type="evidence" value="ECO:0007669"/>
    <property type="project" value="UniProtKB-SubCell"/>
</dbReference>
<dbReference type="OrthoDB" id="266663at2759"/>
<evidence type="ECO:0000256" key="15">
    <source>
        <dbReference type="ARBA" id="ARBA00047761"/>
    </source>
</evidence>
<reference evidence="20" key="2">
    <citation type="submission" date="2020-02" db="EMBL/GenBank/DDBJ databases">
        <title>Esox lucius (northern pike) genome, fEsoLuc1, primary haplotype.</title>
        <authorList>
            <person name="Myers G."/>
            <person name="Karagic N."/>
            <person name="Meyer A."/>
            <person name="Pippel M."/>
            <person name="Reichard M."/>
            <person name="Winkler S."/>
            <person name="Tracey A."/>
            <person name="Sims Y."/>
            <person name="Howe K."/>
            <person name="Rhie A."/>
            <person name="Formenti G."/>
            <person name="Durbin R."/>
            <person name="Fedrigo O."/>
            <person name="Jarvis E.D."/>
        </authorList>
    </citation>
    <scope>NUCLEOTIDE SEQUENCE [LARGE SCALE GENOMIC DNA]</scope>
</reference>
<keyword evidence="21" id="KW-1185">Reference proteome</keyword>
<dbReference type="PANTHER" id="PTHR23339">
    <property type="entry name" value="TYROSINE SPECIFIC PROTEIN PHOSPHATASE AND DUAL SPECIFICITY PROTEIN PHOSPHATASE"/>
    <property type="match status" value="1"/>
</dbReference>
<keyword evidence="11" id="KW-0539">Nucleus</keyword>
<accession>A0A3P8XCL7</accession>
<dbReference type="AlphaFoldDB" id="A0A3P8XCL7"/>
<dbReference type="FunFam" id="3.90.190.10:FF:000006">
    <property type="entry name" value="Dual specificity protein phosphatase CDC14B"/>
    <property type="match status" value="1"/>
</dbReference>
<feature type="region of interest" description="Disordered" evidence="17">
    <location>
        <begin position="426"/>
        <end position="562"/>
    </location>
</feature>
<feature type="compositionally biased region" description="Low complexity" evidence="17">
    <location>
        <begin position="495"/>
        <end position="515"/>
    </location>
</feature>
<dbReference type="STRING" id="8010.ENSELUP00000002359"/>
<evidence type="ECO:0000256" key="7">
    <source>
        <dbReference type="ARBA" id="ARBA00022618"/>
    </source>
</evidence>
<dbReference type="SUPFAM" id="SSF52799">
    <property type="entry name" value="(Phosphotyrosine protein) phosphatases II"/>
    <property type="match status" value="2"/>
</dbReference>
<dbReference type="InterPro" id="IPR050561">
    <property type="entry name" value="PTP"/>
</dbReference>
<feature type="compositionally biased region" description="Low complexity" evidence="17">
    <location>
        <begin position="534"/>
        <end position="554"/>
    </location>
</feature>
<dbReference type="Gene3D" id="3.90.190.10">
    <property type="entry name" value="Protein tyrosine phosphatase superfamily"/>
    <property type="match status" value="2"/>
</dbReference>
<dbReference type="GO" id="GO:0004722">
    <property type="term" value="F:protein serine/threonine phosphatase activity"/>
    <property type="evidence" value="ECO:0007669"/>
    <property type="project" value="UniProtKB-EC"/>
</dbReference>
<keyword evidence="6" id="KW-0597">Phosphoprotein</keyword>
<evidence type="ECO:0000256" key="3">
    <source>
        <dbReference type="ARBA" id="ARBA00004647"/>
    </source>
</evidence>
<dbReference type="CTD" id="565969"/>
<keyword evidence="8" id="KW-0378">Hydrolase</keyword>
<proteinExistence type="inferred from homology"/>
<keyword evidence="10" id="KW-0206">Cytoskeleton</keyword>
<dbReference type="InterPro" id="IPR016130">
    <property type="entry name" value="Tyr_Pase_AS"/>
</dbReference>